<feature type="transmembrane region" description="Helical" evidence="1">
    <location>
        <begin position="20"/>
        <end position="47"/>
    </location>
</feature>
<keyword evidence="1" id="KW-0812">Transmembrane</keyword>
<feature type="transmembrane region" description="Helical" evidence="1">
    <location>
        <begin position="67"/>
        <end position="89"/>
    </location>
</feature>
<dbReference type="Proteomes" id="UP001524499">
    <property type="component" value="Unassembled WGS sequence"/>
</dbReference>
<keyword evidence="1" id="KW-1133">Transmembrane helix</keyword>
<gene>
    <name evidence="2" type="ORF">NP590_19105</name>
</gene>
<reference evidence="2 3" key="1">
    <citation type="submission" date="2022-07" db="EMBL/GenBank/DDBJ databases">
        <title>Methylomonas rivi sp. nov., Methylomonas rosea sp. nov., Methylomonas aureus sp. nov. and Methylomonas subterranea sp. nov., four novel methanotrophs isolated from a freshwater creek and the deep terrestrial subsurface.</title>
        <authorList>
            <person name="Abin C."/>
            <person name="Sankaranarayanan K."/>
            <person name="Garner C."/>
            <person name="Sindelar R."/>
            <person name="Kotary K."/>
            <person name="Garner R."/>
            <person name="Barclay S."/>
            <person name="Lawson P."/>
            <person name="Krumholz L."/>
        </authorList>
    </citation>
    <scope>NUCLEOTIDE SEQUENCE [LARGE SCALE GENOMIC DNA]</scope>
    <source>
        <strain evidence="2 3">SURF-2</strain>
    </source>
</reference>
<comment type="caution">
    <text evidence="2">The sequence shown here is derived from an EMBL/GenBank/DDBJ whole genome shotgun (WGS) entry which is preliminary data.</text>
</comment>
<proteinExistence type="predicted"/>
<accession>A0ABT1TL67</accession>
<sequence length="146" mass="16892">MKWPAVKFFNPPLRLSKNRILLVFTALALLMPELLWHKFSFILHILYETASFLMEEVLMHGLGLTKHSAQMAVFYALFCLAIFGLAYLWQLLPRLMQAAKAHMLLALLRLKYHLLATWLALNLRQKIQWLSLQVLGISVGFMLLLA</sequence>
<name>A0ABT1TL67_9GAMM</name>
<dbReference type="EMBL" id="JANIBJ010000052">
    <property type="protein sequence ID" value="MCQ8106225.1"/>
    <property type="molecule type" value="Genomic_DNA"/>
</dbReference>
<evidence type="ECO:0000256" key="1">
    <source>
        <dbReference type="SAM" id="Phobius"/>
    </source>
</evidence>
<organism evidence="2 3">
    <name type="scientific">Methylomonas subterranea</name>
    <dbReference type="NCBI Taxonomy" id="2952225"/>
    <lineage>
        <taxon>Bacteria</taxon>
        <taxon>Pseudomonadati</taxon>
        <taxon>Pseudomonadota</taxon>
        <taxon>Gammaproteobacteria</taxon>
        <taxon>Methylococcales</taxon>
        <taxon>Methylococcaceae</taxon>
        <taxon>Methylomonas</taxon>
    </lineage>
</organism>
<dbReference type="RefSeq" id="WP_256604305.1">
    <property type="nucleotide sequence ID" value="NZ_JANIBJ010000052.1"/>
</dbReference>
<protein>
    <submittedName>
        <fullName evidence="2">Uncharacterized protein</fullName>
    </submittedName>
</protein>
<evidence type="ECO:0000313" key="2">
    <source>
        <dbReference type="EMBL" id="MCQ8106225.1"/>
    </source>
</evidence>
<keyword evidence="1" id="KW-0472">Membrane</keyword>
<evidence type="ECO:0000313" key="3">
    <source>
        <dbReference type="Proteomes" id="UP001524499"/>
    </source>
</evidence>
<keyword evidence="3" id="KW-1185">Reference proteome</keyword>